<name>G2P135_STRV4</name>
<protein>
    <submittedName>
        <fullName evidence="1">Uncharacterized protein</fullName>
    </submittedName>
</protein>
<evidence type="ECO:0000313" key="1">
    <source>
        <dbReference type="EMBL" id="AEM87874.1"/>
    </source>
</evidence>
<proteinExistence type="predicted"/>
<gene>
    <name evidence="1" type="ORF">Strvi_8565</name>
</gene>
<dbReference type="EMBL" id="CP002994">
    <property type="protein sequence ID" value="AEM87874.1"/>
    <property type="molecule type" value="Genomic_DNA"/>
</dbReference>
<sequence>MASKQPATTAAGLDPATLTRGQLGGWGCALCGTRLVADRLLGTVTVDHGATRTTYPVWACAPACGSDPAEAPAAWRRYLDHAVGCECCHHSRACPTGDFLHAQARTEGWAAADRAAP</sequence>
<dbReference type="eggNOG" id="ENOG5032476">
    <property type="taxonomic scope" value="Bacteria"/>
</dbReference>
<reference evidence="1" key="1">
    <citation type="submission" date="2011-08" db="EMBL/GenBank/DDBJ databases">
        <title>Complete sequence of chromosome of Streptomyces violaceusniger Tu 4113.</title>
        <authorList>
            <consortium name="US DOE Joint Genome Institute"/>
            <person name="Lucas S."/>
            <person name="Han J."/>
            <person name="Lapidus A."/>
            <person name="Cheng J.-F."/>
            <person name="Goodwin L."/>
            <person name="Pitluck S."/>
            <person name="Peters L."/>
            <person name="Ivanova N."/>
            <person name="Daligault H."/>
            <person name="Detter J.C."/>
            <person name="Han C."/>
            <person name="Tapia R."/>
            <person name="Land M."/>
            <person name="Hauser L."/>
            <person name="Kyrpides N."/>
            <person name="Ivanova N."/>
            <person name="Pagani I."/>
            <person name="Hagen A."/>
            <person name="Katz L."/>
            <person name="Fiedler H.-P."/>
            <person name="Keasling J."/>
            <person name="Fortman J."/>
            <person name="Woyke T."/>
        </authorList>
    </citation>
    <scope>NUCLEOTIDE SEQUENCE [LARGE SCALE GENOMIC DNA]</scope>
    <source>
        <strain evidence="1">Tu 4113</strain>
    </source>
</reference>
<dbReference type="HOGENOM" id="CLU_2195460_0_0_11"/>
<keyword evidence="2" id="KW-1185">Reference proteome</keyword>
<evidence type="ECO:0000313" key="2">
    <source>
        <dbReference type="Proteomes" id="UP000008703"/>
    </source>
</evidence>
<dbReference type="Proteomes" id="UP000008703">
    <property type="component" value="Chromosome"/>
</dbReference>
<accession>G2P135</accession>
<dbReference type="AlphaFoldDB" id="G2P135"/>
<organism evidence="1 2">
    <name type="scientific">Streptomyces violaceusniger (strain Tu 4113)</name>
    <dbReference type="NCBI Taxonomy" id="653045"/>
    <lineage>
        <taxon>Bacteria</taxon>
        <taxon>Bacillati</taxon>
        <taxon>Actinomycetota</taxon>
        <taxon>Actinomycetes</taxon>
        <taxon>Kitasatosporales</taxon>
        <taxon>Streptomycetaceae</taxon>
        <taxon>Streptomyces</taxon>
        <taxon>Streptomyces violaceusniger group</taxon>
    </lineage>
</organism>
<dbReference type="RefSeq" id="WP_014061330.1">
    <property type="nucleotide sequence ID" value="NC_015957.1"/>
</dbReference>
<dbReference type="KEGG" id="svl:Strvi_8565"/>